<dbReference type="Pfam" id="PF00082">
    <property type="entry name" value="Peptidase_S8"/>
    <property type="match status" value="1"/>
</dbReference>
<dbReference type="InterPro" id="IPR023828">
    <property type="entry name" value="Peptidase_S8_Ser-AS"/>
</dbReference>
<comment type="caution">
    <text evidence="8">Lacks conserved residue(s) required for the propagation of feature annotation.</text>
</comment>
<dbReference type="InterPro" id="IPR015366">
    <property type="entry name" value="S53_propep"/>
</dbReference>
<organism evidence="11 12">
    <name type="scientific">Anaeromyxobacter paludicola</name>
    <dbReference type="NCBI Taxonomy" id="2918171"/>
    <lineage>
        <taxon>Bacteria</taxon>
        <taxon>Pseudomonadati</taxon>
        <taxon>Myxococcota</taxon>
        <taxon>Myxococcia</taxon>
        <taxon>Myxococcales</taxon>
        <taxon>Cystobacterineae</taxon>
        <taxon>Anaeromyxobacteraceae</taxon>
        <taxon>Anaeromyxobacter</taxon>
    </lineage>
</organism>
<keyword evidence="9" id="KW-0732">Signal</keyword>
<evidence type="ECO:0000256" key="8">
    <source>
        <dbReference type="PROSITE-ProRule" id="PRU01240"/>
    </source>
</evidence>
<feature type="domain" description="Peptidase S53" evidence="10">
    <location>
        <begin position="211"/>
        <end position="611"/>
    </location>
</feature>
<evidence type="ECO:0000313" key="12">
    <source>
        <dbReference type="Proteomes" id="UP001162734"/>
    </source>
</evidence>
<dbReference type="CDD" id="cd11377">
    <property type="entry name" value="Pro-peptidase_S53"/>
    <property type="match status" value="1"/>
</dbReference>
<feature type="chain" id="PRO_5047321234" evidence="9">
    <location>
        <begin position="23"/>
        <end position="781"/>
    </location>
</feature>
<dbReference type="SUPFAM" id="SSF54897">
    <property type="entry name" value="Protease propeptides/inhibitors"/>
    <property type="match status" value="1"/>
</dbReference>
<name>A0ABN6NCH0_9BACT</name>
<dbReference type="Pfam" id="PF09286">
    <property type="entry name" value="Pro-kuma_activ"/>
    <property type="match status" value="1"/>
</dbReference>
<dbReference type="PROSITE" id="PS00138">
    <property type="entry name" value="SUBTILASE_SER"/>
    <property type="match status" value="1"/>
</dbReference>
<keyword evidence="12" id="KW-1185">Reference proteome</keyword>
<reference evidence="12" key="1">
    <citation type="journal article" date="2022" name="Int. J. Syst. Evol. Microbiol.">
        <title>Anaeromyxobacter oryzae sp. nov., Anaeromyxobacter diazotrophicus sp. nov. and Anaeromyxobacter paludicola sp. nov., isolated from paddy soils.</title>
        <authorList>
            <person name="Itoh H."/>
            <person name="Xu Z."/>
            <person name="Mise K."/>
            <person name="Masuda Y."/>
            <person name="Ushijima N."/>
            <person name="Hayakawa C."/>
            <person name="Shiratori Y."/>
            <person name="Senoo K."/>
        </authorList>
    </citation>
    <scope>NUCLEOTIDE SEQUENCE [LARGE SCALE GENOMIC DNA]</scope>
    <source>
        <strain evidence="12">Red630</strain>
    </source>
</reference>
<keyword evidence="6" id="KW-0106">Calcium</keyword>
<keyword evidence="5" id="KW-0720">Serine protease</keyword>
<protein>
    <submittedName>
        <fullName evidence="11">Pseudomonapepsin</fullName>
    </submittedName>
</protein>
<dbReference type="PROSITE" id="PS51695">
    <property type="entry name" value="SEDOLISIN"/>
    <property type="match status" value="1"/>
</dbReference>
<dbReference type="InterPro" id="IPR050819">
    <property type="entry name" value="Tripeptidyl-peptidase_I"/>
</dbReference>
<evidence type="ECO:0000256" key="3">
    <source>
        <dbReference type="ARBA" id="ARBA00022723"/>
    </source>
</evidence>
<dbReference type="InterPro" id="IPR036852">
    <property type="entry name" value="Peptidase_S8/S53_dom_sf"/>
</dbReference>
<keyword evidence="4" id="KW-0378">Hydrolase</keyword>
<evidence type="ECO:0000256" key="7">
    <source>
        <dbReference type="ARBA" id="ARBA00023145"/>
    </source>
</evidence>
<dbReference type="EMBL" id="AP025592">
    <property type="protein sequence ID" value="BDG10023.1"/>
    <property type="molecule type" value="Genomic_DNA"/>
</dbReference>
<keyword evidence="2" id="KW-0645">Protease</keyword>
<keyword evidence="7" id="KW-0865">Zymogen</keyword>
<dbReference type="Proteomes" id="UP001162734">
    <property type="component" value="Chromosome"/>
</dbReference>
<evidence type="ECO:0000256" key="2">
    <source>
        <dbReference type="ARBA" id="ARBA00022670"/>
    </source>
</evidence>
<evidence type="ECO:0000313" key="11">
    <source>
        <dbReference type="EMBL" id="BDG10023.1"/>
    </source>
</evidence>
<dbReference type="RefSeq" id="WP_248342419.1">
    <property type="nucleotide sequence ID" value="NZ_AP025592.1"/>
</dbReference>
<dbReference type="CDD" id="cd04056">
    <property type="entry name" value="Peptidases_S53"/>
    <property type="match status" value="1"/>
</dbReference>
<gene>
    <name evidence="11" type="ORF">AMPC_31360</name>
</gene>
<dbReference type="PANTHER" id="PTHR14218:SF15">
    <property type="entry name" value="TRIPEPTIDYL-PEPTIDASE 1"/>
    <property type="match status" value="1"/>
</dbReference>
<proteinExistence type="inferred from homology"/>
<keyword evidence="3" id="KW-0479">Metal-binding</keyword>
<comment type="similarity">
    <text evidence="8">Belongs to the peptidase S8 family.</text>
</comment>
<dbReference type="SUPFAM" id="SSF52743">
    <property type="entry name" value="Subtilisin-like"/>
    <property type="match status" value="1"/>
</dbReference>
<dbReference type="InterPro" id="IPR030400">
    <property type="entry name" value="Sedolisin_dom"/>
</dbReference>
<dbReference type="SMART" id="SM00944">
    <property type="entry name" value="Pro-kuma_activ"/>
    <property type="match status" value="1"/>
</dbReference>
<dbReference type="PROSITE" id="PS51892">
    <property type="entry name" value="SUBTILASE"/>
    <property type="match status" value="1"/>
</dbReference>
<feature type="signal peptide" evidence="9">
    <location>
        <begin position="1"/>
        <end position="22"/>
    </location>
</feature>
<sequence>MRRGLAALAALALSLGPSDGRAAASSSGDSARVALRGTVHPLVRGGADAGRLAGDAVISGATLVLAPSAAQQAALEALLGAQQDPASPEYRRFLTPEAYAARFAPGEAALGAAAAWLRSQGLTVDDASRSRTRLHFSGPVSAVEAAFGTELHGYLVDGQRHFANATELTLPASLAGIVVGVRHLDDFRLAPRPRASRAVARFTSSISGAHFLAPDDLATLYDLQPLYAAGFTGSGRKVAVVGQTSISLADVAAFRAASGLPANPPQTVLVPGSGASTAVAADLDEAHLDVEWAGAVARDAQVVYVYTGGNTSYGVLDALTYAVDQDLAPVVSISYGDCEPHFSAAEVQSLRQVLQQANAQGQTVIAASGDEGAADCEVAGAKSATTGLAVDLPASAPEVTGMGGTSFAGDLTQPAAYWSASNDARSGSALQYIPEAAWNDTVADGVLSASGGGVSALFQKPAWQAASGVPADGMRDVPDLSLAASADHDGYLVCTQGSCVNGYRDAKNGLTVFGGTSAAAPSFAGMLVLLEQAAGASALGNVNATLYALAASAPASLHDVQAGSNAVPCTAGSAGCPATLQLGYGAGAGYDLVTGLGTPDVWALAQGWPAAQGTGDFGLSASSSSVSVARGQAAALDLTVTPVPLAGLSRAVTFSCAGLPAGAQCAFSPSSVTPSAGPVHASVTIQTTGVATAARSGSGGGSGTFLALLLPASALPALRRRRLRAALALAGLLALGCGSGGGASPSGAAATPLGSSTVTVTATAAGTPALTHAVQVTVSVQ</sequence>
<evidence type="ECO:0000256" key="1">
    <source>
        <dbReference type="ARBA" id="ARBA00001913"/>
    </source>
</evidence>
<comment type="cofactor">
    <cofactor evidence="1">
        <name>Ca(2+)</name>
        <dbReference type="ChEBI" id="CHEBI:29108"/>
    </cofactor>
</comment>
<evidence type="ECO:0000259" key="10">
    <source>
        <dbReference type="PROSITE" id="PS51695"/>
    </source>
</evidence>
<dbReference type="PANTHER" id="PTHR14218">
    <property type="entry name" value="PROTEASE S8 TRIPEPTIDYL PEPTIDASE I CLN2"/>
    <property type="match status" value="1"/>
</dbReference>
<evidence type="ECO:0000256" key="5">
    <source>
        <dbReference type="ARBA" id="ARBA00022825"/>
    </source>
</evidence>
<dbReference type="InterPro" id="IPR000209">
    <property type="entry name" value="Peptidase_S8/S53_dom"/>
</dbReference>
<accession>A0ABN6NCH0</accession>
<evidence type="ECO:0000256" key="9">
    <source>
        <dbReference type="SAM" id="SignalP"/>
    </source>
</evidence>
<evidence type="ECO:0000256" key="4">
    <source>
        <dbReference type="ARBA" id="ARBA00022801"/>
    </source>
</evidence>
<evidence type="ECO:0000256" key="6">
    <source>
        <dbReference type="ARBA" id="ARBA00022837"/>
    </source>
</evidence>
<dbReference type="Gene3D" id="3.40.50.200">
    <property type="entry name" value="Peptidase S8/S53 domain"/>
    <property type="match status" value="1"/>
</dbReference>